<sequence>MVPDTLTTSFHQNFSHFFNALEVSKKLEAPTEYMTFQSSIREGAIHRLIPRSDLEVVISDYSFYRDHQMHVTTMQPMVELSFCMQGARGINISGSDHEIASGTCSLQFIEQAGANFLFHKNEAYQMIGIGIPVPTFNYFMQEVSGRRDNSIEFAHVLGEKSYRIFQEKTDPSASIIVKRILDAVKDRHMTKLALESSALQLLALSFQTFLFNNNPKPSEFSKSDVEKIRQARAIIIECMTEPPTLIELSRLIALNDYKLKKGFKEMYGATVFGYLREKRLEKAFLLLQGGKMNVNEVSNEVGYSNPSYFAQTFKDKYGINPSKLVRDQRILEGLDGK</sequence>
<dbReference type="Gene3D" id="1.10.10.60">
    <property type="entry name" value="Homeodomain-like"/>
    <property type="match status" value="2"/>
</dbReference>
<organism evidence="5 6">
    <name type="scientific">Lysinibacillus sphaericus OT4b.31</name>
    <dbReference type="NCBI Taxonomy" id="1285586"/>
    <lineage>
        <taxon>Bacteria</taxon>
        <taxon>Bacillati</taxon>
        <taxon>Bacillota</taxon>
        <taxon>Bacilli</taxon>
        <taxon>Bacillales</taxon>
        <taxon>Bacillaceae</taxon>
        <taxon>Lysinibacillus</taxon>
    </lineage>
</organism>
<evidence type="ECO:0000313" key="6">
    <source>
        <dbReference type="Proteomes" id="UP000013911"/>
    </source>
</evidence>
<keyword evidence="1" id="KW-0805">Transcription regulation</keyword>
<evidence type="ECO:0000259" key="4">
    <source>
        <dbReference type="PROSITE" id="PS01124"/>
    </source>
</evidence>
<keyword evidence="3" id="KW-0804">Transcription</keyword>
<dbReference type="PROSITE" id="PS01124">
    <property type="entry name" value="HTH_ARAC_FAMILY_2"/>
    <property type="match status" value="1"/>
</dbReference>
<dbReference type="PANTHER" id="PTHR47893:SF1">
    <property type="entry name" value="REGULATORY PROTEIN PCHR"/>
    <property type="match status" value="1"/>
</dbReference>
<dbReference type="InterPro" id="IPR009057">
    <property type="entry name" value="Homeodomain-like_sf"/>
</dbReference>
<dbReference type="Proteomes" id="UP000013911">
    <property type="component" value="Unassembled WGS sequence"/>
</dbReference>
<dbReference type="HOGENOM" id="CLU_052345_4_3_9"/>
<dbReference type="GO" id="GO:0043565">
    <property type="term" value="F:sequence-specific DNA binding"/>
    <property type="evidence" value="ECO:0007669"/>
    <property type="project" value="InterPro"/>
</dbReference>
<dbReference type="PRINTS" id="PR00032">
    <property type="entry name" value="HTHARAC"/>
</dbReference>
<feature type="domain" description="HTH araC/xylS-type" evidence="4">
    <location>
        <begin position="229"/>
        <end position="327"/>
    </location>
</feature>
<evidence type="ECO:0000256" key="2">
    <source>
        <dbReference type="ARBA" id="ARBA00023125"/>
    </source>
</evidence>
<dbReference type="InterPro" id="IPR053142">
    <property type="entry name" value="PchR_regulatory_protein"/>
</dbReference>
<proteinExistence type="predicted"/>
<dbReference type="InterPro" id="IPR018060">
    <property type="entry name" value="HTH_AraC"/>
</dbReference>
<dbReference type="PATRIC" id="fig|1285586.5.peg.657"/>
<dbReference type="EMBL" id="AQPX01000008">
    <property type="protein sequence ID" value="EON73650.1"/>
    <property type="molecule type" value="Genomic_DNA"/>
</dbReference>
<dbReference type="SMART" id="SM00342">
    <property type="entry name" value="HTH_ARAC"/>
    <property type="match status" value="1"/>
</dbReference>
<dbReference type="RefSeq" id="WP_010857619.1">
    <property type="nucleotide sequence ID" value="NZ_KB933398.1"/>
</dbReference>
<evidence type="ECO:0000313" key="5">
    <source>
        <dbReference type="EMBL" id="EON73650.1"/>
    </source>
</evidence>
<evidence type="ECO:0000256" key="1">
    <source>
        <dbReference type="ARBA" id="ARBA00023015"/>
    </source>
</evidence>
<name>R7ZHS9_LYSSH</name>
<reference evidence="5 6" key="1">
    <citation type="submission" date="2013-04" db="EMBL/GenBank/DDBJ databases">
        <title>Draft genome of the heavy metal tolerant bacterium Lysinibacillus sphaericus strain OT4b.31.</title>
        <authorList>
            <person name="Pena-Montenegro T.D."/>
            <person name="Dussan J."/>
        </authorList>
    </citation>
    <scope>NUCLEOTIDE SEQUENCE [LARGE SCALE GENOMIC DNA]</scope>
    <source>
        <strain evidence="5 6">OT4b.31</strain>
    </source>
</reference>
<dbReference type="GO" id="GO:0003700">
    <property type="term" value="F:DNA-binding transcription factor activity"/>
    <property type="evidence" value="ECO:0007669"/>
    <property type="project" value="InterPro"/>
</dbReference>
<comment type="caution">
    <text evidence="5">The sequence shown here is derived from an EMBL/GenBank/DDBJ whole genome shotgun (WGS) entry which is preliminary data.</text>
</comment>
<dbReference type="InterPro" id="IPR020449">
    <property type="entry name" value="Tscrpt_reg_AraC-type_HTH"/>
</dbReference>
<dbReference type="SUPFAM" id="SSF46689">
    <property type="entry name" value="Homeodomain-like"/>
    <property type="match status" value="1"/>
</dbReference>
<protein>
    <submittedName>
        <fullName evidence="5">AraC family transcriptional regulator</fullName>
    </submittedName>
</protein>
<accession>R7ZHS9</accession>
<dbReference type="Pfam" id="PF12833">
    <property type="entry name" value="HTH_18"/>
    <property type="match status" value="1"/>
</dbReference>
<gene>
    <name evidence="5" type="ORF">H131_03274</name>
</gene>
<evidence type="ECO:0000256" key="3">
    <source>
        <dbReference type="ARBA" id="ARBA00023163"/>
    </source>
</evidence>
<dbReference type="AlphaFoldDB" id="R7ZHS9"/>
<keyword evidence="2" id="KW-0238">DNA-binding</keyword>
<dbReference type="PANTHER" id="PTHR47893">
    <property type="entry name" value="REGULATORY PROTEIN PCHR"/>
    <property type="match status" value="1"/>
</dbReference>
<dbReference type="eggNOG" id="COG4977">
    <property type="taxonomic scope" value="Bacteria"/>
</dbReference>
<dbReference type="OrthoDB" id="9782503at2"/>